<feature type="binding site" evidence="9">
    <location>
        <position position="210"/>
    </location>
    <ligand>
        <name>substrate</name>
    </ligand>
</feature>
<feature type="binding site" evidence="10">
    <location>
        <position position="124"/>
    </location>
    <ligand>
        <name>NAD(+)</name>
        <dbReference type="ChEBI" id="CHEBI:57540"/>
    </ligand>
</feature>
<dbReference type="InterPro" id="IPR017476">
    <property type="entry name" value="UDP-Glc/GDP-Man"/>
</dbReference>
<dbReference type="Pfam" id="PF00984">
    <property type="entry name" value="UDPG_MGDP_dh"/>
    <property type="match status" value="1"/>
</dbReference>
<dbReference type="Pfam" id="PF03720">
    <property type="entry name" value="UDPG_MGDP_dh_C"/>
    <property type="match status" value="1"/>
</dbReference>
<dbReference type="Pfam" id="PF03721">
    <property type="entry name" value="UDPG_MGDP_dh_N"/>
    <property type="match status" value="1"/>
</dbReference>
<dbReference type="InterPro" id="IPR014027">
    <property type="entry name" value="UDP-Glc/GDP-Man_DH_C"/>
</dbReference>
<dbReference type="UniPathway" id="UPA00038">
    <property type="reaction ID" value="UER00491"/>
</dbReference>
<evidence type="ECO:0000256" key="4">
    <source>
        <dbReference type="ARBA" id="ARBA00023002"/>
    </source>
</evidence>
<keyword evidence="5 7" id="KW-0520">NAD</keyword>
<dbReference type="PIRSF" id="PIRSF000124">
    <property type="entry name" value="UDPglc_GDPman_dh"/>
    <property type="match status" value="1"/>
</dbReference>
<evidence type="ECO:0000256" key="6">
    <source>
        <dbReference type="ARBA" id="ARBA00047473"/>
    </source>
</evidence>
<dbReference type="PROSITE" id="PS51257">
    <property type="entry name" value="PROKAR_LIPOPROTEIN"/>
    <property type="match status" value="1"/>
</dbReference>
<dbReference type="AlphaFoldDB" id="A0A5P8VQL9"/>
<evidence type="ECO:0000256" key="2">
    <source>
        <dbReference type="ARBA" id="ARBA00006601"/>
    </source>
</evidence>
<feature type="binding site" evidence="9">
    <location>
        <position position="324"/>
    </location>
    <ligand>
        <name>substrate</name>
    </ligand>
</feature>
<keyword evidence="13" id="KW-1185">Reference proteome</keyword>
<dbReference type="InterPro" id="IPR028357">
    <property type="entry name" value="UDPglc_DH_bac"/>
</dbReference>
<feature type="binding site" evidence="9">
    <location>
        <position position="265"/>
    </location>
    <ligand>
        <name>substrate</name>
    </ligand>
</feature>
<evidence type="ECO:0000256" key="5">
    <source>
        <dbReference type="ARBA" id="ARBA00023027"/>
    </source>
</evidence>
<dbReference type="NCBIfam" id="TIGR03026">
    <property type="entry name" value="NDP-sugDHase"/>
    <property type="match status" value="1"/>
</dbReference>
<comment type="catalytic activity">
    <reaction evidence="6 7">
        <text>UDP-alpha-D-glucose + 2 NAD(+) + H2O = UDP-alpha-D-glucuronate + 2 NADH + 3 H(+)</text>
        <dbReference type="Rhea" id="RHEA:23596"/>
        <dbReference type="ChEBI" id="CHEBI:15377"/>
        <dbReference type="ChEBI" id="CHEBI:15378"/>
        <dbReference type="ChEBI" id="CHEBI:57540"/>
        <dbReference type="ChEBI" id="CHEBI:57945"/>
        <dbReference type="ChEBI" id="CHEBI:58052"/>
        <dbReference type="ChEBI" id="CHEBI:58885"/>
        <dbReference type="EC" id="1.1.1.22"/>
    </reaction>
</comment>
<evidence type="ECO:0000256" key="9">
    <source>
        <dbReference type="PIRSR" id="PIRSR500134-2"/>
    </source>
</evidence>
<evidence type="ECO:0000313" key="13">
    <source>
        <dbReference type="Proteomes" id="UP000326678"/>
    </source>
</evidence>
<evidence type="ECO:0000256" key="1">
    <source>
        <dbReference type="ARBA" id="ARBA00004701"/>
    </source>
</evidence>
<protein>
    <recommendedName>
        <fullName evidence="3 7">UDP-glucose 6-dehydrogenase</fullName>
        <ecNumber evidence="3 7">1.1.1.22</ecNumber>
    </recommendedName>
</protein>
<dbReference type="PANTHER" id="PTHR43750">
    <property type="entry name" value="UDP-GLUCOSE 6-DEHYDROGENASE TUAD"/>
    <property type="match status" value="1"/>
</dbReference>
<dbReference type="PIRSF" id="PIRSF500134">
    <property type="entry name" value="UDPglc_DH_bac"/>
    <property type="match status" value="1"/>
</dbReference>
<feature type="domain" description="UDP-glucose/GDP-mannose dehydrogenase C-terminal" evidence="11">
    <location>
        <begin position="317"/>
        <end position="425"/>
    </location>
</feature>
<dbReference type="GO" id="GO:0000271">
    <property type="term" value="P:polysaccharide biosynthetic process"/>
    <property type="evidence" value="ECO:0007669"/>
    <property type="project" value="InterPro"/>
</dbReference>
<dbReference type="EC" id="1.1.1.22" evidence="3 7"/>
<evidence type="ECO:0000313" key="12">
    <source>
        <dbReference type="EMBL" id="QFS42561.1"/>
    </source>
</evidence>
<feature type="binding site" evidence="10">
    <location>
        <position position="161"/>
    </location>
    <ligand>
        <name>NAD(+)</name>
        <dbReference type="ChEBI" id="CHEBI:57540"/>
    </ligand>
</feature>
<keyword evidence="4 7" id="KW-0560">Oxidoreductase</keyword>
<dbReference type="GO" id="GO:0006065">
    <property type="term" value="P:UDP-glucuronate biosynthetic process"/>
    <property type="evidence" value="ECO:0007669"/>
    <property type="project" value="UniProtKB-UniPathway"/>
</dbReference>
<dbReference type="SUPFAM" id="SSF51735">
    <property type="entry name" value="NAD(P)-binding Rossmann-fold domains"/>
    <property type="match status" value="1"/>
</dbReference>
<gene>
    <name evidence="12" type="ORF">GXM_00034</name>
</gene>
<feature type="binding site" evidence="10">
    <location>
        <position position="271"/>
    </location>
    <ligand>
        <name>NAD(+)</name>
        <dbReference type="ChEBI" id="CHEBI:57540"/>
    </ligand>
</feature>
<accession>A0A5P8VQL9</accession>
<evidence type="ECO:0000256" key="8">
    <source>
        <dbReference type="PIRSR" id="PIRSR500134-1"/>
    </source>
</evidence>
<dbReference type="InterPro" id="IPR001732">
    <property type="entry name" value="UDP-Glc/GDP-Man_DH_N"/>
</dbReference>
<proteinExistence type="inferred from homology"/>
<dbReference type="SUPFAM" id="SSF48179">
    <property type="entry name" value="6-phosphogluconate dehydrogenase C-terminal domain-like"/>
    <property type="match status" value="1"/>
</dbReference>
<feature type="binding site" evidence="10">
    <location>
        <position position="331"/>
    </location>
    <ligand>
        <name>NAD(+)</name>
        <dbReference type="ChEBI" id="CHEBI:57540"/>
    </ligand>
</feature>
<feature type="active site" description="Nucleophile" evidence="8">
    <location>
        <position position="268"/>
    </location>
</feature>
<evidence type="ECO:0000256" key="3">
    <source>
        <dbReference type="ARBA" id="ARBA00012954"/>
    </source>
</evidence>
<feature type="binding site" evidence="9">
    <location>
        <begin position="257"/>
        <end position="261"/>
    </location>
    <ligand>
        <name>substrate</name>
    </ligand>
</feature>
<sequence>MRVIVWGLGYVGTVVAACLAESGHDVIGVELSQEKVNAFNSGRSPIKEPNLDDLIKKGIDQGNLKAVTDGLKYVPWADVSLICVGTPSLADGSPMLDYIESVAQQIGRGLQTSERYHVVVLRSTVFPGVARDFLLPVIEQYSQRTAGKDFGIVVNPEFLRETDAIKDFYAPPYTVIGELDSRSGDMMALLYENIPAPFYRVALEEAELLKVVNNGFHALKVGFGNEIGRVCDRLGIDSHVVMKLVCADTKLNISPVYLKPGFAFGGSCLPKDLRSLTFNARKLGVEIPILDAVIPSNCLQIEAARVKVHETGARRIGVLGLSFKAGTDDLRESPVISLIRELWQDGMEVVVHDPDVNPDTILGSNLEYLRRQLPQISQIVTNDISDVLNNCQTIVVTQKRPEFIEALQGLNSDIAVIDLVRLTEGLSLPGVAKYEGISWNKKGALKKSQPNLNDAVYKNGTAKVTQLNSLNKLAS</sequence>
<reference evidence="12 13" key="1">
    <citation type="submission" date="2019-10" db="EMBL/GenBank/DDBJ databases">
        <title>Genomic and transcriptomic insights into the perfect genentic adaptation of a filamentous nitrogen-fixing cyanobacterium to rice fields.</title>
        <authorList>
            <person name="Chen Z."/>
        </authorList>
    </citation>
    <scope>NUCLEOTIDE SEQUENCE [LARGE SCALE GENOMIC DNA]</scope>
    <source>
        <strain evidence="12">CCNUC1</strain>
    </source>
</reference>
<dbReference type="InterPro" id="IPR036291">
    <property type="entry name" value="NAD(P)-bd_dom_sf"/>
</dbReference>
<dbReference type="EMBL" id="CP045226">
    <property type="protein sequence ID" value="QFS42561.1"/>
    <property type="molecule type" value="Genomic_DNA"/>
</dbReference>
<dbReference type="SMART" id="SM00984">
    <property type="entry name" value="UDPG_MGDP_dh_C"/>
    <property type="match status" value="1"/>
</dbReference>
<dbReference type="KEGG" id="nsh:GXM_00034"/>
<feature type="binding site" evidence="10">
    <location>
        <position position="86"/>
    </location>
    <ligand>
        <name>NAD(+)</name>
        <dbReference type="ChEBI" id="CHEBI:57540"/>
    </ligand>
</feature>
<dbReference type="Gene3D" id="3.40.50.720">
    <property type="entry name" value="NAD(P)-binding Rossmann-like Domain"/>
    <property type="match status" value="2"/>
</dbReference>
<dbReference type="InterPro" id="IPR014026">
    <property type="entry name" value="UDP-Glc/GDP-Man_DH_dimer"/>
</dbReference>
<feature type="binding site" evidence="9">
    <location>
        <begin position="158"/>
        <end position="161"/>
    </location>
    <ligand>
        <name>substrate</name>
    </ligand>
</feature>
<dbReference type="Gene3D" id="1.20.5.170">
    <property type="match status" value="1"/>
</dbReference>
<name>A0A5P8VQL9_9NOSO</name>
<dbReference type="SUPFAM" id="SSF52413">
    <property type="entry name" value="UDP-glucose/GDP-mannose dehydrogenase C-terminal domain"/>
    <property type="match status" value="1"/>
</dbReference>
<evidence type="ECO:0000256" key="7">
    <source>
        <dbReference type="PIRNR" id="PIRNR000124"/>
    </source>
</evidence>
<dbReference type="InterPro" id="IPR036220">
    <property type="entry name" value="UDP-Glc/GDP-Man_DH_C_sf"/>
</dbReference>
<dbReference type="Proteomes" id="UP000326678">
    <property type="component" value="Chromosome Gxm1"/>
</dbReference>
<organism evidence="12 13">
    <name type="scientific">Nostoc sphaeroides CCNUC1</name>
    <dbReference type="NCBI Taxonomy" id="2653204"/>
    <lineage>
        <taxon>Bacteria</taxon>
        <taxon>Bacillati</taxon>
        <taxon>Cyanobacteriota</taxon>
        <taxon>Cyanophyceae</taxon>
        <taxon>Nostocales</taxon>
        <taxon>Nostocaceae</taxon>
        <taxon>Nostoc</taxon>
    </lineage>
</organism>
<evidence type="ECO:0000256" key="10">
    <source>
        <dbReference type="PIRSR" id="PIRSR500134-3"/>
    </source>
</evidence>
<dbReference type="PANTHER" id="PTHR43750:SF1">
    <property type="entry name" value="GDP-MANNOSE 6-DEHYDROGENASE"/>
    <property type="match status" value="1"/>
</dbReference>
<feature type="binding site" evidence="10">
    <location>
        <position position="35"/>
    </location>
    <ligand>
        <name>NAD(+)</name>
        <dbReference type="ChEBI" id="CHEBI:57540"/>
    </ligand>
</feature>
<evidence type="ECO:0000259" key="11">
    <source>
        <dbReference type="SMART" id="SM00984"/>
    </source>
</evidence>
<comment type="pathway">
    <text evidence="1">Nucleotide-sugar biosynthesis; UDP-alpha-D-glucuronate biosynthesis; UDP-alpha-D-glucuronate from UDP-alpha-D-glucose: step 1/1.</text>
</comment>
<comment type="similarity">
    <text evidence="2 7">Belongs to the UDP-glucose/GDP-mannose dehydrogenase family.</text>
</comment>
<dbReference type="GO" id="GO:0051287">
    <property type="term" value="F:NAD binding"/>
    <property type="evidence" value="ECO:0007669"/>
    <property type="project" value="InterPro"/>
</dbReference>
<dbReference type="InterPro" id="IPR008927">
    <property type="entry name" value="6-PGluconate_DH-like_C_sf"/>
</dbReference>
<dbReference type="GO" id="GO:0003979">
    <property type="term" value="F:UDP-glucose 6-dehydrogenase activity"/>
    <property type="evidence" value="ECO:0007669"/>
    <property type="project" value="UniProtKB-EC"/>
</dbReference>